<keyword evidence="2" id="KW-1185">Reference proteome</keyword>
<name>A0ABR1EUR8_NECAM</name>
<reference evidence="1 2" key="1">
    <citation type="submission" date="2023-08" db="EMBL/GenBank/DDBJ databases">
        <title>A Necator americanus chromosomal reference genome.</title>
        <authorList>
            <person name="Ilik V."/>
            <person name="Petrzelkova K.J."/>
            <person name="Pardy F."/>
            <person name="Fuh T."/>
            <person name="Niatou-Singa F.S."/>
            <person name="Gouil Q."/>
            <person name="Baker L."/>
            <person name="Ritchie M.E."/>
            <person name="Jex A.R."/>
            <person name="Gazzola D."/>
            <person name="Li H."/>
            <person name="Toshio Fujiwara R."/>
            <person name="Zhan B."/>
            <person name="Aroian R.V."/>
            <person name="Pafco B."/>
            <person name="Schwarz E.M."/>
        </authorList>
    </citation>
    <scope>NUCLEOTIDE SEQUENCE [LARGE SCALE GENOMIC DNA]</scope>
    <source>
        <strain evidence="1 2">Aroian</strain>
        <tissue evidence="1">Whole animal</tissue>
    </source>
</reference>
<evidence type="ECO:0000313" key="1">
    <source>
        <dbReference type="EMBL" id="KAK6766200.1"/>
    </source>
</evidence>
<organism evidence="1 2">
    <name type="scientific">Necator americanus</name>
    <name type="common">Human hookworm</name>
    <dbReference type="NCBI Taxonomy" id="51031"/>
    <lineage>
        <taxon>Eukaryota</taxon>
        <taxon>Metazoa</taxon>
        <taxon>Ecdysozoa</taxon>
        <taxon>Nematoda</taxon>
        <taxon>Chromadorea</taxon>
        <taxon>Rhabditida</taxon>
        <taxon>Rhabditina</taxon>
        <taxon>Rhabditomorpha</taxon>
        <taxon>Strongyloidea</taxon>
        <taxon>Ancylostomatidae</taxon>
        <taxon>Bunostominae</taxon>
        <taxon>Necator</taxon>
    </lineage>
</organism>
<comment type="caution">
    <text evidence="1">The sequence shown here is derived from an EMBL/GenBank/DDBJ whole genome shotgun (WGS) entry which is preliminary data.</text>
</comment>
<sequence>MKRTVRLAQQFVTAVGCANGNGGRHLGCEHAVKTLQSSKFLEQVRVPIRWNKIVEEVTTGRHFDALAGVTKQEVQEGQVKPAIDIHLVALDMRRTRFPRKKSDRE</sequence>
<dbReference type="PROSITE" id="PS51257">
    <property type="entry name" value="PROKAR_LIPOPROTEIN"/>
    <property type="match status" value="1"/>
</dbReference>
<gene>
    <name evidence="1" type="primary">Necator_chrX.g26018</name>
    <name evidence="1" type="ORF">RB195_025852</name>
</gene>
<dbReference type="EMBL" id="JAVFWL010000006">
    <property type="protein sequence ID" value="KAK6766200.1"/>
    <property type="molecule type" value="Genomic_DNA"/>
</dbReference>
<accession>A0ABR1EUR8</accession>
<protein>
    <submittedName>
        <fullName evidence="1">Uncharacterized protein</fullName>
    </submittedName>
</protein>
<dbReference type="Proteomes" id="UP001303046">
    <property type="component" value="Unassembled WGS sequence"/>
</dbReference>
<evidence type="ECO:0000313" key="2">
    <source>
        <dbReference type="Proteomes" id="UP001303046"/>
    </source>
</evidence>
<proteinExistence type="predicted"/>